<accession>A0A562JH02</accession>
<dbReference type="PRINTS" id="PR00153">
    <property type="entry name" value="CSAPPISMRASE"/>
</dbReference>
<dbReference type="SUPFAM" id="SSF50891">
    <property type="entry name" value="Cyclophilin-like"/>
    <property type="match status" value="1"/>
</dbReference>
<evidence type="ECO:0000256" key="1">
    <source>
        <dbReference type="ARBA" id="ARBA00002388"/>
    </source>
</evidence>
<keyword evidence="2 4" id="KW-0697">Rotamase</keyword>
<evidence type="ECO:0000256" key="2">
    <source>
        <dbReference type="ARBA" id="ARBA00023110"/>
    </source>
</evidence>
<dbReference type="InterPro" id="IPR002130">
    <property type="entry name" value="Cyclophilin-type_PPIase_dom"/>
</dbReference>
<dbReference type="PROSITE" id="PS50072">
    <property type="entry name" value="CSA_PPIASE_2"/>
    <property type="match status" value="1"/>
</dbReference>
<dbReference type="Proteomes" id="UP000315343">
    <property type="component" value="Unassembled WGS sequence"/>
</dbReference>
<dbReference type="Pfam" id="PF00160">
    <property type="entry name" value="Pro_isomerase"/>
    <property type="match status" value="1"/>
</dbReference>
<gene>
    <name evidence="6" type="ORF">LY60_00659</name>
</gene>
<dbReference type="Gene3D" id="2.40.100.10">
    <property type="entry name" value="Cyclophilin-like"/>
    <property type="match status" value="1"/>
</dbReference>
<dbReference type="PANTHER" id="PTHR45625">
    <property type="entry name" value="PEPTIDYL-PROLYL CIS-TRANS ISOMERASE-RELATED"/>
    <property type="match status" value="1"/>
</dbReference>
<dbReference type="PANTHER" id="PTHR45625:SF4">
    <property type="entry name" value="PEPTIDYLPROLYL ISOMERASE DOMAIN AND WD REPEAT-CONTAINING PROTEIN 1"/>
    <property type="match status" value="1"/>
</dbReference>
<evidence type="ECO:0000313" key="7">
    <source>
        <dbReference type="Proteomes" id="UP000315343"/>
    </source>
</evidence>
<dbReference type="EMBL" id="VLKH01000002">
    <property type="protein sequence ID" value="TWH82361.1"/>
    <property type="molecule type" value="Genomic_DNA"/>
</dbReference>
<dbReference type="InterPro" id="IPR020892">
    <property type="entry name" value="Cyclophilin-type_PPIase_CS"/>
</dbReference>
<dbReference type="PROSITE" id="PS00170">
    <property type="entry name" value="CSA_PPIASE_1"/>
    <property type="match status" value="1"/>
</dbReference>
<protein>
    <recommendedName>
        <fullName evidence="4">Peptidyl-prolyl cis-trans isomerase</fullName>
        <shortName evidence="4">PPIase</shortName>
        <ecNumber evidence="4">5.2.1.8</ecNumber>
    </recommendedName>
</protein>
<comment type="caution">
    <text evidence="6">The sequence shown here is derived from an EMBL/GenBank/DDBJ whole genome shotgun (WGS) entry which is preliminary data.</text>
</comment>
<comment type="catalytic activity">
    <reaction evidence="4">
        <text>[protein]-peptidylproline (omega=180) = [protein]-peptidylproline (omega=0)</text>
        <dbReference type="Rhea" id="RHEA:16237"/>
        <dbReference type="Rhea" id="RHEA-COMP:10747"/>
        <dbReference type="Rhea" id="RHEA-COMP:10748"/>
        <dbReference type="ChEBI" id="CHEBI:83833"/>
        <dbReference type="ChEBI" id="CHEBI:83834"/>
        <dbReference type="EC" id="5.2.1.8"/>
    </reaction>
</comment>
<dbReference type="PROSITE" id="PS51257">
    <property type="entry name" value="PROKAR_LIPOPROTEIN"/>
    <property type="match status" value="1"/>
</dbReference>
<dbReference type="InterPro" id="IPR029000">
    <property type="entry name" value="Cyclophilin-like_dom_sf"/>
</dbReference>
<dbReference type="OrthoDB" id="9807797at2"/>
<evidence type="ECO:0000256" key="3">
    <source>
        <dbReference type="ARBA" id="ARBA00023235"/>
    </source>
</evidence>
<organism evidence="6 7">
    <name type="scientific">Sedimentibacter saalensis</name>
    <dbReference type="NCBI Taxonomy" id="130788"/>
    <lineage>
        <taxon>Bacteria</taxon>
        <taxon>Bacillati</taxon>
        <taxon>Bacillota</taxon>
        <taxon>Tissierellia</taxon>
        <taxon>Sedimentibacter</taxon>
    </lineage>
</organism>
<evidence type="ECO:0000259" key="5">
    <source>
        <dbReference type="PROSITE" id="PS50072"/>
    </source>
</evidence>
<keyword evidence="7" id="KW-1185">Reference proteome</keyword>
<feature type="domain" description="PPIase cyclophilin-type" evidence="5">
    <location>
        <begin position="46"/>
        <end position="180"/>
    </location>
</feature>
<dbReference type="GO" id="GO:0006457">
    <property type="term" value="P:protein folding"/>
    <property type="evidence" value="ECO:0007669"/>
    <property type="project" value="InterPro"/>
</dbReference>
<dbReference type="AlphaFoldDB" id="A0A562JH02"/>
<evidence type="ECO:0000256" key="4">
    <source>
        <dbReference type="RuleBase" id="RU363019"/>
    </source>
</evidence>
<evidence type="ECO:0000313" key="6">
    <source>
        <dbReference type="EMBL" id="TWH82361.1"/>
    </source>
</evidence>
<dbReference type="InterPro" id="IPR044666">
    <property type="entry name" value="Cyclophilin_A-like"/>
</dbReference>
<dbReference type="CDD" id="cd00317">
    <property type="entry name" value="cyclophilin"/>
    <property type="match status" value="1"/>
</dbReference>
<reference evidence="6 7" key="1">
    <citation type="submission" date="2019-07" db="EMBL/GenBank/DDBJ databases">
        <title>Genomic Encyclopedia of Type Strains, Phase I: the one thousand microbial genomes (KMG-I) project.</title>
        <authorList>
            <person name="Kyrpides N."/>
        </authorList>
    </citation>
    <scope>NUCLEOTIDE SEQUENCE [LARGE SCALE GENOMIC DNA]</scope>
    <source>
        <strain evidence="6 7">DSM 13558</strain>
    </source>
</reference>
<sequence length="208" mass="22629">MKIKNVYLILLIISLSIFGLVGCNKNDSKNEEIGSDTGSESSFKATHKVEIEVENYGTIYVDLDAESAPITVNNFVKLAEEGFYDGLTFHRIISGFMIQGGDPLGNGRGGSDEKIKGEFAENGVNNTLSHTRGAISMARSDDYDSASSQFFIVHEDSTPLDGSYAVFGYVTKGMDIVDKICSQTPVQDKNGTVLKENQPVIKSIKVIK</sequence>
<name>A0A562JH02_9FIRM</name>
<proteinExistence type="inferred from homology"/>
<dbReference type="RefSeq" id="WP_145079919.1">
    <property type="nucleotide sequence ID" value="NZ_JAYFNS010000006.1"/>
</dbReference>
<dbReference type="EC" id="5.2.1.8" evidence="4"/>
<comment type="function">
    <text evidence="1 4">PPIases accelerate the folding of proteins. It catalyzes the cis-trans isomerization of proline imidic peptide bonds in oligopeptides.</text>
</comment>
<comment type="similarity">
    <text evidence="4">Belongs to the cyclophilin-type PPIase family.</text>
</comment>
<dbReference type="GO" id="GO:0003755">
    <property type="term" value="F:peptidyl-prolyl cis-trans isomerase activity"/>
    <property type="evidence" value="ECO:0007669"/>
    <property type="project" value="UniProtKB-UniRule"/>
</dbReference>
<keyword evidence="3 4" id="KW-0413">Isomerase</keyword>